<evidence type="ECO:0000256" key="3">
    <source>
        <dbReference type="ARBA" id="ARBA00022759"/>
    </source>
</evidence>
<comment type="similarity">
    <text evidence="10">Belongs to the CRISPR-associated endonuclease Cas1 family.</text>
</comment>
<evidence type="ECO:0000256" key="9">
    <source>
        <dbReference type="ARBA" id="ARBA00038592"/>
    </source>
</evidence>
<keyword evidence="5 10" id="KW-0460">Magnesium</keyword>
<reference evidence="11 12" key="1">
    <citation type="submission" date="2017-07" db="EMBL/GenBank/DDBJ databases">
        <authorList>
            <person name="Sun Z.S."/>
            <person name="Albrecht U."/>
            <person name="Echele G."/>
            <person name="Lee C.C."/>
        </authorList>
    </citation>
    <scope>NUCLEOTIDE SEQUENCE [LARGE SCALE GENOMIC DNA]</scope>
    <source>
        <strain evidence="12">type strain: KCTC 22618</strain>
    </source>
</reference>
<dbReference type="InterPro" id="IPR019855">
    <property type="entry name" value="CRISPR-assoc_Cas1_NMENI"/>
</dbReference>
<dbReference type="GO" id="GO:0003677">
    <property type="term" value="F:DNA binding"/>
    <property type="evidence" value="ECO:0007669"/>
    <property type="project" value="UniProtKB-KW"/>
</dbReference>
<dbReference type="PANTHER" id="PTHR34353">
    <property type="entry name" value="CRISPR-ASSOCIATED ENDONUCLEASE CAS1 1"/>
    <property type="match status" value="1"/>
</dbReference>
<evidence type="ECO:0000256" key="10">
    <source>
        <dbReference type="HAMAP-Rule" id="MF_01470"/>
    </source>
</evidence>
<dbReference type="Pfam" id="PF01867">
    <property type="entry name" value="Cas_Cas1"/>
    <property type="match status" value="1"/>
</dbReference>
<dbReference type="HAMAP" id="MF_01470">
    <property type="entry name" value="Cas1"/>
    <property type="match status" value="1"/>
</dbReference>
<gene>
    <name evidence="10 11" type="primary">cas1</name>
    <name evidence="11" type="ORF">TJEJU_3032</name>
</gene>
<keyword evidence="4 10" id="KW-0378">Hydrolase</keyword>
<dbReference type="InterPro" id="IPR002729">
    <property type="entry name" value="CRISPR-assoc_Cas1"/>
</dbReference>
<dbReference type="Proteomes" id="UP000215214">
    <property type="component" value="Chromosome TJEJU"/>
</dbReference>
<dbReference type="PANTHER" id="PTHR34353:SF2">
    <property type="entry name" value="CRISPR-ASSOCIATED ENDONUCLEASE CAS1 1"/>
    <property type="match status" value="1"/>
</dbReference>
<dbReference type="NCBIfam" id="TIGR03639">
    <property type="entry name" value="cas1_NMENI"/>
    <property type="match status" value="1"/>
</dbReference>
<feature type="binding site" evidence="10">
    <location>
        <position position="149"/>
    </location>
    <ligand>
        <name>Mn(2+)</name>
        <dbReference type="ChEBI" id="CHEBI:29035"/>
    </ligand>
</feature>
<keyword evidence="8 10" id="KW-0464">Manganese</keyword>
<dbReference type="InterPro" id="IPR042206">
    <property type="entry name" value="CRISPR-assoc_Cas1_C"/>
</dbReference>
<keyword evidence="1 10" id="KW-0540">Nuclease</keyword>
<dbReference type="GO" id="GO:0043571">
    <property type="term" value="P:maintenance of CRISPR repeat elements"/>
    <property type="evidence" value="ECO:0007669"/>
    <property type="project" value="UniProtKB-UniRule"/>
</dbReference>
<evidence type="ECO:0000256" key="2">
    <source>
        <dbReference type="ARBA" id="ARBA00022723"/>
    </source>
</evidence>
<comment type="cofactor">
    <cofactor evidence="10">
        <name>Mg(2+)</name>
        <dbReference type="ChEBI" id="CHEBI:18420"/>
    </cofactor>
    <cofactor evidence="10">
        <name>Mn(2+)</name>
        <dbReference type="ChEBI" id="CHEBI:29035"/>
    </cofactor>
</comment>
<evidence type="ECO:0000256" key="1">
    <source>
        <dbReference type="ARBA" id="ARBA00022722"/>
    </source>
</evidence>
<keyword evidence="12" id="KW-1185">Reference proteome</keyword>
<dbReference type="GO" id="GO:0004520">
    <property type="term" value="F:DNA endonuclease activity"/>
    <property type="evidence" value="ECO:0007669"/>
    <property type="project" value="InterPro"/>
</dbReference>
<protein>
    <recommendedName>
        <fullName evidence="10">CRISPR-associated endonuclease Cas1</fullName>
        <ecNumber evidence="10">3.1.-.-</ecNumber>
    </recommendedName>
</protein>
<dbReference type="EC" id="3.1.-.-" evidence="10"/>
<dbReference type="OrthoDB" id="9803119at2"/>
<organism evidence="11 12">
    <name type="scientific">Tenacibaculum jejuense</name>
    <dbReference type="NCBI Taxonomy" id="584609"/>
    <lineage>
        <taxon>Bacteria</taxon>
        <taxon>Pseudomonadati</taxon>
        <taxon>Bacteroidota</taxon>
        <taxon>Flavobacteriia</taxon>
        <taxon>Flavobacteriales</taxon>
        <taxon>Flavobacteriaceae</taxon>
        <taxon>Tenacibaculum</taxon>
    </lineage>
</organism>
<evidence type="ECO:0000256" key="8">
    <source>
        <dbReference type="ARBA" id="ARBA00023211"/>
    </source>
</evidence>
<evidence type="ECO:0000256" key="4">
    <source>
        <dbReference type="ARBA" id="ARBA00022801"/>
    </source>
</evidence>
<dbReference type="InterPro" id="IPR050646">
    <property type="entry name" value="Cas1"/>
</dbReference>
<dbReference type="EMBL" id="LT899436">
    <property type="protein sequence ID" value="SNR16695.1"/>
    <property type="molecule type" value="Genomic_DNA"/>
</dbReference>
<feature type="binding site" evidence="10">
    <location>
        <position position="220"/>
    </location>
    <ligand>
        <name>Mn(2+)</name>
        <dbReference type="ChEBI" id="CHEBI:29035"/>
    </ligand>
</feature>
<name>A0A238UCB0_9FLAO</name>
<dbReference type="AlphaFoldDB" id="A0A238UCB0"/>
<keyword evidence="6 10" id="KW-0051">Antiviral defense</keyword>
<dbReference type="GO" id="GO:0051607">
    <property type="term" value="P:defense response to virus"/>
    <property type="evidence" value="ECO:0007669"/>
    <property type="project" value="UniProtKB-UniRule"/>
</dbReference>
<evidence type="ECO:0000256" key="7">
    <source>
        <dbReference type="ARBA" id="ARBA00023125"/>
    </source>
</evidence>
<feature type="binding site" evidence="10">
    <location>
        <position position="205"/>
    </location>
    <ligand>
        <name>Mn(2+)</name>
        <dbReference type="ChEBI" id="CHEBI:29035"/>
    </ligand>
</feature>
<dbReference type="GO" id="GO:0016787">
    <property type="term" value="F:hydrolase activity"/>
    <property type="evidence" value="ECO:0007669"/>
    <property type="project" value="UniProtKB-KW"/>
</dbReference>
<comment type="subunit">
    <text evidence="9 10">Homodimer, forms a heterotetramer with a Cas2 homodimer.</text>
</comment>
<evidence type="ECO:0000313" key="11">
    <source>
        <dbReference type="EMBL" id="SNR16695.1"/>
    </source>
</evidence>
<evidence type="ECO:0000256" key="5">
    <source>
        <dbReference type="ARBA" id="ARBA00022842"/>
    </source>
</evidence>
<keyword evidence="7 10" id="KW-0238">DNA-binding</keyword>
<evidence type="ECO:0000313" key="12">
    <source>
        <dbReference type="Proteomes" id="UP000215214"/>
    </source>
</evidence>
<dbReference type="RefSeq" id="WP_095075091.1">
    <property type="nucleotide sequence ID" value="NZ_LT899436.1"/>
</dbReference>
<accession>A0A238UCB0</accession>
<dbReference type="NCBIfam" id="TIGR00287">
    <property type="entry name" value="cas1"/>
    <property type="match status" value="1"/>
</dbReference>
<dbReference type="GO" id="GO:0046872">
    <property type="term" value="F:metal ion binding"/>
    <property type="evidence" value="ECO:0007669"/>
    <property type="project" value="UniProtKB-UniRule"/>
</dbReference>
<evidence type="ECO:0000256" key="6">
    <source>
        <dbReference type="ARBA" id="ARBA00023118"/>
    </source>
</evidence>
<keyword evidence="3 10" id="KW-0255">Endonuclease</keyword>
<dbReference type="Gene3D" id="1.20.120.920">
    <property type="entry name" value="CRISPR-associated endonuclease Cas1, C-terminal domain"/>
    <property type="match status" value="1"/>
</dbReference>
<comment type="function">
    <text evidence="10">CRISPR (clustered regularly interspaced short palindromic repeat), is an adaptive immune system that provides protection against mobile genetic elements (viruses, transposable elements and conjugative plasmids). CRISPR clusters contain spacers, sequences complementary to antecedent mobile elements, and target invading nucleic acids. CRISPR clusters are transcribed and processed into CRISPR RNA (crRNA). Acts as a dsDNA endonuclease. Involved in the integration of spacer DNA into the CRISPR cassette.</text>
</comment>
<dbReference type="KEGG" id="tje:TJEJU_3032"/>
<keyword evidence="2 10" id="KW-0479">Metal-binding</keyword>
<proteinExistence type="inferred from homology"/>
<sequence>MLKRTIYIGNSSYLKTKLNQLIIQCPETKAQKGSIPIEDMALLLLDHPQITLSAQLLNKLMGNKVALIHCDNHHLPNGLMLPIVGHTQLTEHWKHQLAASLPLKKQLWKQTVEAKIENQKALLIKEKKPVKAMNSYLEKLISGDETNMEGKAANHYWKYLLDDFQRRRFGDAPNNFLNYGYAILRSIIARALISSGLLLAQGIFHKNKYNPYCLADDIMEPYRPFVDKLVLECIHLYAGETTLTKQIKAHLLTIATQDVYIDNKKRPLLVATSITTASLHKCFTGERRFILYPEFT</sequence>